<dbReference type="GO" id="GO:0000981">
    <property type="term" value="F:DNA-binding transcription factor activity, RNA polymerase II-specific"/>
    <property type="evidence" value="ECO:0007669"/>
    <property type="project" value="InterPro"/>
</dbReference>
<proteinExistence type="predicted"/>
<evidence type="ECO:0000259" key="2">
    <source>
        <dbReference type="PROSITE" id="PS50048"/>
    </source>
</evidence>
<dbReference type="GO" id="GO:0045944">
    <property type="term" value="P:positive regulation of transcription by RNA polymerase II"/>
    <property type="evidence" value="ECO:0007669"/>
    <property type="project" value="TreeGrafter"/>
</dbReference>
<evidence type="ECO:0000313" key="4">
    <source>
        <dbReference type="Proteomes" id="UP000053664"/>
    </source>
</evidence>
<dbReference type="InterPro" id="IPR001138">
    <property type="entry name" value="Zn2Cys6_DnaBD"/>
</dbReference>
<reference evidence="3 4" key="1">
    <citation type="journal article" date="2013" name="Plant Cell">
        <title>The transition from a phytopathogenic smut ancestor to an anamorphic biocontrol agent deciphered by comparative whole-genome analysis.</title>
        <authorList>
            <person name="Lefebvre F."/>
            <person name="Joly D.L."/>
            <person name="Labbe C."/>
            <person name="Teichmann B."/>
            <person name="Linning R."/>
            <person name="Belzile F."/>
            <person name="Bakkeren G."/>
            <person name="Belanger R.R."/>
        </authorList>
    </citation>
    <scope>NUCLEOTIDE SEQUENCE [LARGE SCALE GENOMIC DNA]</scope>
    <source>
        <strain evidence="3 4">PF-1</strain>
    </source>
</reference>
<feature type="region of interest" description="Disordered" evidence="1">
    <location>
        <begin position="237"/>
        <end position="311"/>
    </location>
</feature>
<dbReference type="Gene3D" id="4.10.240.10">
    <property type="entry name" value="Zn(2)-C6 fungal-type DNA-binding domain"/>
    <property type="match status" value="1"/>
</dbReference>
<dbReference type="Proteomes" id="UP000053664">
    <property type="component" value="Unassembled WGS sequence"/>
</dbReference>
<evidence type="ECO:0000256" key="1">
    <source>
        <dbReference type="SAM" id="MobiDB-lite"/>
    </source>
</evidence>
<dbReference type="PROSITE" id="PS50048">
    <property type="entry name" value="ZN2_CY6_FUNGAL_2"/>
    <property type="match status" value="1"/>
</dbReference>
<dbReference type="EMBL" id="KE361643">
    <property type="protein sequence ID" value="EPQ26765.1"/>
    <property type="molecule type" value="Genomic_DNA"/>
</dbReference>
<accession>A0A061H498</accession>
<dbReference type="SMART" id="SM00066">
    <property type="entry name" value="GAL4"/>
    <property type="match status" value="1"/>
</dbReference>
<dbReference type="RefSeq" id="XP_007881470.1">
    <property type="nucleotide sequence ID" value="XM_007883279.1"/>
</dbReference>
<feature type="region of interest" description="Disordered" evidence="1">
    <location>
        <begin position="178"/>
        <end position="205"/>
    </location>
</feature>
<organism evidence="3 4">
    <name type="scientific">Pseudozyma flocculosa PF-1</name>
    <dbReference type="NCBI Taxonomy" id="1277687"/>
    <lineage>
        <taxon>Eukaryota</taxon>
        <taxon>Fungi</taxon>
        <taxon>Dikarya</taxon>
        <taxon>Basidiomycota</taxon>
        <taxon>Ustilaginomycotina</taxon>
        <taxon>Ustilaginomycetes</taxon>
        <taxon>Ustilaginales</taxon>
        <taxon>Ustilaginaceae</taxon>
        <taxon>Pseudozyma</taxon>
    </lineage>
</organism>
<dbReference type="KEGG" id="pfp:PFL1_05744"/>
<evidence type="ECO:0000313" key="3">
    <source>
        <dbReference type="EMBL" id="EPQ26765.1"/>
    </source>
</evidence>
<dbReference type="eggNOG" id="ENOG502S3FG">
    <property type="taxonomic scope" value="Eukaryota"/>
</dbReference>
<dbReference type="InterPro" id="IPR052783">
    <property type="entry name" value="Metabolic/Drug-Res_Regulator"/>
</dbReference>
<feature type="domain" description="Zn(2)-C6 fungal-type" evidence="2">
    <location>
        <begin position="46"/>
        <end position="76"/>
    </location>
</feature>
<feature type="compositionally biased region" description="Low complexity" evidence="1">
    <location>
        <begin position="273"/>
        <end position="298"/>
    </location>
</feature>
<feature type="region of interest" description="Disordered" evidence="1">
    <location>
        <begin position="1"/>
        <end position="39"/>
    </location>
</feature>
<gene>
    <name evidence="3" type="ORF">PFL1_05744</name>
</gene>
<feature type="compositionally biased region" description="Low complexity" evidence="1">
    <location>
        <begin position="344"/>
        <end position="357"/>
    </location>
</feature>
<protein>
    <recommendedName>
        <fullName evidence="2">Zn(2)-C6 fungal-type domain-containing protein</fullName>
    </recommendedName>
</protein>
<dbReference type="PANTHER" id="PTHR47655:SF2">
    <property type="entry name" value="QUINIC ACID UTILIZATION ACTIVATOR"/>
    <property type="match status" value="1"/>
</dbReference>
<dbReference type="OrthoDB" id="2123952at2759"/>
<feature type="compositionally biased region" description="Pro residues" evidence="1">
    <location>
        <begin position="299"/>
        <end position="309"/>
    </location>
</feature>
<sequence>MAPTASSSSSSSSSPPTAQKLPGATPTAPATDGSGAARKRKRVSRACDQCFTRKDKCDGLHPVCSICRRLSIPCTYQRPERKRGPVQGIRQKLEAQVDALETLLGFCVQHLSHDVSPALVDSYRRCRHRGNHGDDNDDDGDDDDDDDASWQAETTRYRAAWRRSKLRRAAIEVALVQGAAPSSGTEQGDPCDAQPARPQLERMRSSTAIAEAAAGRTMAPYKAGHGGAALNAAAPHADIDPIDHPASPTVSASSPPRSPSSSSRPTLAHHRIPSFLSSSHASSTPSYPATGATSSPASVPAPAPAPTPTSAPTAAIVAATPSPHRITIPTTIPSYVARGPPPLSSSTASTTSAPAISARHRPGSTYRNRGLVPPGTDPNDALGGFHLGFQDDEDSWYSGVLQGAGGQSIGAGAAGAAHDSAATLQRQQSAAAYNNDGEATS</sequence>
<name>A0A061H498_9BASI</name>
<dbReference type="GeneID" id="19319830"/>
<dbReference type="HOGENOM" id="CLU_621307_0_0_1"/>
<feature type="region of interest" description="Disordered" evidence="1">
    <location>
        <begin position="332"/>
        <end position="369"/>
    </location>
</feature>
<dbReference type="PANTHER" id="PTHR47655">
    <property type="entry name" value="QUINIC ACID UTILIZATION ACTIVATOR"/>
    <property type="match status" value="1"/>
</dbReference>
<feature type="compositionally biased region" description="Low complexity" evidence="1">
    <location>
        <begin position="1"/>
        <end position="14"/>
    </location>
</feature>
<dbReference type="Pfam" id="PF00172">
    <property type="entry name" value="Zn_clus"/>
    <property type="match status" value="1"/>
</dbReference>
<dbReference type="GO" id="GO:0008270">
    <property type="term" value="F:zinc ion binding"/>
    <property type="evidence" value="ECO:0007669"/>
    <property type="project" value="InterPro"/>
</dbReference>
<feature type="compositionally biased region" description="Low complexity" evidence="1">
    <location>
        <begin position="244"/>
        <end position="266"/>
    </location>
</feature>
<dbReference type="CDD" id="cd00067">
    <property type="entry name" value="GAL4"/>
    <property type="match status" value="1"/>
</dbReference>
<dbReference type="InterPro" id="IPR036864">
    <property type="entry name" value="Zn2-C6_fun-type_DNA-bd_sf"/>
</dbReference>
<dbReference type="SUPFAM" id="SSF57701">
    <property type="entry name" value="Zn2/Cys6 DNA-binding domain"/>
    <property type="match status" value="1"/>
</dbReference>
<dbReference type="AlphaFoldDB" id="A0A061H498"/>